<keyword evidence="1" id="KW-0175">Coiled coil</keyword>
<dbReference type="NCBIfam" id="TIGR02564">
    <property type="entry name" value="cas_Csy1"/>
    <property type="match status" value="1"/>
</dbReference>
<dbReference type="Pfam" id="PF09611">
    <property type="entry name" value="Cas_Csy1"/>
    <property type="match status" value="1"/>
</dbReference>
<organism evidence="2 3">
    <name type="scientific">Oceanobacter antarcticus</name>
    <dbReference type="NCBI Taxonomy" id="3133425"/>
    <lineage>
        <taxon>Bacteria</taxon>
        <taxon>Pseudomonadati</taxon>
        <taxon>Pseudomonadota</taxon>
        <taxon>Gammaproteobacteria</taxon>
        <taxon>Oceanospirillales</taxon>
        <taxon>Oceanospirillaceae</taxon>
        <taxon>Oceanobacter</taxon>
    </lineage>
</organism>
<feature type="coiled-coil region" evidence="1">
    <location>
        <begin position="14"/>
        <end position="41"/>
    </location>
</feature>
<dbReference type="Proteomes" id="UP001620597">
    <property type="component" value="Unassembled WGS sequence"/>
</dbReference>
<accession>A0ABW8NFV2</accession>
<dbReference type="InterPro" id="IPR013397">
    <property type="entry name" value="CRISPR-assoc_prot_Csy1"/>
</dbReference>
<proteinExistence type="predicted"/>
<evidence type="ECO:0000313" key="3">
    <source>
        <dbReference type="Proteomes" id="UP001620597"/>
    </source>
</evidence>
<reference evidence="2 3" key="1">
    <citation type="submission" date="2024-03" db="EMBL/GenBank/DDBJ databases">
        <title>High-quality draft genome sequence of Oceanobacter sp. wDCs-4.</title>
        <authorList>
            <person name="Dong C."/>
        </authorList>
    </citation>
    <scope>NUCLEOTIDE SEQUENCE [LARGE SCALE GENOMIC DNA]</scope>
    <source>
        <strain evidence="3">wDCs-4</strain>
    </source>
</reference>
<sequence>MSNELTEKIREYIARRCRDRLEKLDKEAEKARGTLTSEEAVAVFNLDYAAKRQAEVEKYQPANWLSDAASRAKQISLVSHALKFTHSDAKGSSLLVGAGGRGEYLCTARLQDIYTDVVGNAAALDVANLLLLQVGEMRLLDCIAINNPEPLAVLATDEGQLAQWMAGFAEALKISEPASHTLAKQVYFPVGEGRYHLLAPLASSALTQALYARITNSRFGEEAKMVREAKRKSLYHSGIVMDFPNLATQSFGGTKPQNISLLNSQRRGRAFLLSCQPPVWANRLTPPKTSASFWARYRYQVRANIRELKSFLELVAEQDSTIRIRHHRAGLVQQLVDELHQYAARFWQLPPGWSCDSDLSMDEACWLDPARTDSQFTVRREAGDWPKSIGDRFATLISGSLNSDKLPMSDVEHSHFNDQIQTEHKRLVRDLEALI</sequence>
<protein>
    <submittedName>
        <fullName evidence="2">Type I-F CRISPR-associated protein Csy1</fullName>
    </submittedName>
</protein>
<evidence type="ECO:0000313" key="2">
    <source>
        <dbReference type="EMBL" id="MFK4751842.1"/>
    </source>
</evidence>
<name>A0ABW8NFV2_9GAMM</name>
<comment type="caution">
    <text evidence="2">The sequence shown here is derived from an EMBL/GenBank/DDBJ whole genome shotgun (WGS) entry which is preliminary data.</text>
</comment>
<keyword evidence="3" id="KW-1185">Reference proteome</keyword>
<dbReference type="EMBL" id="JBBKTX010000005">
    <property type="protein sequence ID" value="MFK4751842.1"/>
    <property type="molecule type" value="Genomic_DNA"/>
</dbReference>
<gene>
    <name evidence="2" type="primary">csy1</name>
    <name evidence="2" type="ORF">WG929_05390</name>
</gene>
<evidence type="ECO:0000256" key="1">
    <source>
        <dbReference type="SAM" id="Coils"/>
    </source>
</evidence>
<dbReference type="RefSeq" id="WP_416205206.1">
    <property type="nucleotide sequence ID" value="NZ_JBBKTX010000005.1"/>
</dbReference>